<evidence type="ECO:0000313" key="1">
    <source>
        <dbReference type="EMBL" id="MCP2353076.1"/>
    </source>
</evidence>
<sequence length="366" mass="40810">MITIHVSPAHGIIVTGTSRDQHNLLGSRQRGGLGLRWSDRIDHQGRHGAWYEPHSRDRHPSQHRDRVQEIAAALQAAGLPTAIDITEHARPTEQAEIDLGDRATDRARAYRGFAANAAARAEQHHQQAAAATRSHYPPGQPILLGSSRQHAHEKAIERHHPHTRQALAEADRHRYGISRARAAEHLQQHRRDPRATLRRLDRLQQRLRRVERELSGQAHPQFAEHDGQVVYGDDGAPVLQWQPATGDYRDRLLLEQAQLSAKIIYWEGVVAQAAAEGVKIWRPADFHAGDFALYLGTWYEVIRVNAKSLTVPTGPLEVGQPILRRSDTVDRAGQPSHATARIPYAEIQDHMSSTQAAARFPSASAG</sequence>
<gene>
    <name evidence="1" type="ORF">HD597_000096</name>
</gene>
<dbReference type="RefSeq" id="WP_253739471.1">
    <property type="nucleotide sequence ID" value="NZ_BAABKA010000061.1"/>
</dbReference>
<reference evidence="1" key="1">
    <citation type="submission" date="2022-06" db="EMBL/GenBank/DDBJ databases">
        <title>Sequencing the genomes of 1000 actinobacteria strains.</title>
        <authorList>
            <person name="Klenk H.-P."/>
        </authorList>
    </citation>
    <scope>NUCLEOTIDE SEQUENCE</scope>
    <source>
        <strain evidence="1">DSM 46694</strain>
    </source>
</reference>
<evidence type="ECO:0008006" key="3">
    <source>
        <dbReference type="Google" id="ProtNLM"/>
    </source>
</evidence>
<dbReference type="EMBL" id="JAMZEB010000001">
    <property type="protein sequence ID" value="MCP2353076.1"/>
    <property type="molecule type" value="Genomic_DNA"/>
</dbReference>
<proteinExistence type="predicted"/>
<dbReference type="AlphaFoldDB" id="A0A9X2G6D0"/>
<organism evidence="1 2">
    <name type="scientific">Nonomuraea thailandensis</name>
    <dbReference type="NCBI Taxonomy" id="1188745"/>
    <lineage>
        <taxon>Bacteria</taxon>
        <taxon>Bacillati</taxon>
        <taxon>Actinomycetota</taxon>
        <taxon>Actinomycetes</taxon>
        <taxon>Streptosporangiales</taxon>
        <taxon>Streptosporangiaceae</taxon>
        <taxon>Nonomuraea</taxon>
    </lineage>
</organism>
<comment type="caution">
    <text evidence="1">The sequence shown here is derived from an EMBL/GenBank/DDBJ whole genome shotgun (WGS) entry which is preliminary data.</text>
</comment>
<evidence type="ECO:0000313" key="2">
    <source>
        <dbReference type="Proteomes" id="UP001139648"/>
    </source>
</evidence>
<accession>A0A9X2G6D0</accession>
<dbReference type="Pfam" id="PF12083">
    <property type="entry name" value="DUF3560"/>
    <property type="match status" value="1"/>
</dbReference>
<dbReference type="InterPro" id="IPR021944">
    <property type="entry name" value="DUF3560"/>
</dbReference>
<dbReference type="Proteomes" id="UP001139648">
    <property type="component" value="Unassembled WGS sequence"/>
</dbReference>
<keyword evidence="2" id="KW-1185">Reference proteome</keyword>
<protein>
    <recommendedName>
        <fullName evidence="3">DUF3560 domain-containing protein</fullName>
    </recommendedName>
</protein>
<name>A0A9X2G6D0_9ACTN</name>